<dbReference type="PANTHER" id="PTHR11780">
    <property type="entry name" value="NADH-UBIQUINONE OXIDOREDUCTASE FLAVOPROTEIN 1 NDUFV1"/>
    <property type="match status" value="1"/>
</dbReference>
<evidence type="ECO:0000256" key="8">
    <source>
        <dbReference type="ARBA" id="ARBA00023004"/>
    </source>
</evidence>
<proteinExistence type="inferred from homology"/>
<comment type="caution">
    <text evidence="12">The sequence shown here is derived from an EMBL/GenBank/DDBJ whole genome shotgun (WGS) entry which is preliminary data.</text>
</comment>
<dbReference type="EMBL" id="JBHMDM010000001">
    <property type="protein sequence ID" value="MFB9375875.1"/>
    <property type="molecule type" value="Genomic_DNA"/>
</dbReference>
<dbReference type="Gene3D" id="3.10.20.600">
    <property type="match status" value="1"/>
</dbReference>
<gene>
    <name evidence="12" type="ORF">ACFFVI_02730</name>
</gene>
<evidence type="ECO:0000256" key="4">
    <source>
        <dbReference type="ARBA" id="ARBA00022485"/>
    </source>
</evidence>
<dbReference type="SUPFAM" id="SSF142984">
    <property type="entry name" value="Nqo1 middle domain-like"/>
    <property type="match status" value="1"/>
</dbReference>
<feature type="domain" description="NADH-ubiquinone oxidoreductase 51kDa subunit FMN-binding" evidence="10">
    <location>
        <begin position="51"/>
        <end position="213"/>
    </location>
</feature>
<dbReference type="PANTHER" id="PTHR11780:SF10">
    <property type="entry name" value="NADH DEHYDROGENASE [UBIQUINONE] FLAVOPROTEIN 1, MITOCHONDRIAL"/>
    <property type="match status" value="1"/>
</dbReference>
<evidence type="ECO:0000256" key="2">
    <source>
        <dbReference type="ARBA" id="ARBA00001966"/>
    </source>
</evidence>
<evidence type="ECO:0000259" key="11">
    <source>
        <dbReference type="Pfam" id="PF10589"/>
    </source>
</evidence>
<comment type="cofactor">
    <cofactor evidence="1">
        <name>FMN</name>
        <dbReference type="ChEBI" id="CHEBI:58210"/>
    </cofactor>
</comment>
<evidence type="ECO:0000256" key="5">
    <source>
        <dbReference type="ARBA" id="ARBA00022630"/>
    </source>
</evidence>
<keyword evidence="6" id="KW-0288">FMN</keyword>
<keyword evidence="5" id="KW-0285">Flavoprotein</keyword>
<dbReference type="RefSeq" id="WP_380139772.1">
    <property type="nucleotide sequence ID" value="NZ_JBHLUI010000012.1"/>
</dbReference>
<comment type="similarity">
    <text evidence="3">Belongs to the complex I 51 kDa subunit family.</text>
</comment>
<dbReference type="InterPro" id="IPR050837">
    <property type="entry name" value="ComplexI_51kDa_subunit"/>
</dbReference>
<name>A0ABV5LP50_9ACTN</name>
<evidence type="ECO:0000256" key="3">
    <source>
        <dbReference type="ARBA" id="ARBA00007523"/>
    </source>
</evidence>
<protein>
    <submittedName>
        <fullName evidence="12">NADH-ubiquinone oxidoreductase-F iron-sulfur binding region domain-containing protein</fullName>
    </submittedName>
</protein>
<evidence type="ECO:0000256" key="9">
    <source>
        <dbReference type="ARBA" id="ARBA00023014"/>
    </source>
</evidence>
<dbReference type="SUPFAM" id="SSF142019">
    <property type="entry name" value="Nqo1 FMN-binding domain-like"/>
    <property type="match status" value="1"/>
</dbReference>
<reference evidence="12 13" key="1">
    <citation type="submission" date="2024-09" db="EMBL/GenBank/DDBJ databases">
        <authorList>
            <person name="Sun Q."/>
            <person name="Mori K."/>
        </authorList>
    </citation>
    <scope>NUCLEOTIDE SEQUENCE [LARGE SCALE GENOMIC DNA]</scope>
    <source>
        <strain evidence="12 13">TISTR 1856</strain>
    </source>
</reference>
<feature type="domain" description="NADH-ubiquinone oxidoreductase 51kDa subunit iron-sulphur binding" evidence="11">
    <location>
        <begin position="320"/>
        <end position="400"/>
    </location>
</feature>
<evidence type="ECO:0000256" key="6">
    <source>
        <dbReference type="ARBA" id="ARBA00022643"/>
    </source>
</evidence>
<evidence type="ECO:0000313" key="13">
    <source>
        <dbReference type="Proteomes" id="UP001589748"/>
    </source>
</evidence>
<keyword evidence="4" id="KW-0004">4Fe-4S</keyword>
<keyword evidence="8" id="KW-0408">Iron</keyword>
<dbReference type="InterPro" id="IPR037207">
    <property type="entry name" value="Nuop51_4Fe4S-bd_sf"/>
</dbReference>
<keyword evidence="7" id="KW-0479">Metal-binding</keyword>
<evidence type="ECO:0000256" key="7">
    <source>
        <dbReference type="ARBA" id="ARBA00022723"/>
    </source>
</evidence>
<dbReference type="InterPro" id="IPR037225">
    <property type="entry name" value="Nuo51_FMN-bd_sf"/>
</dbReference>
<dbReference type="Pfam" id="PF01512">
    <property type="entry name" value="Complex1_51K"/>
    <property type="match status" value="1"/>
</dbReference>
<dbReference type="Gene3D" id="3.40.50.11540">
    <property type="entry name" value="NADH-ubiquinone oxidoreductase 51kDa subunit"/>
    <property type="match status" value="1"/>
</dbReference>
<dbReference type="InterPro" id="IPR011538">
    <property type="entry name" value="Nuo51_FMN-bd"/>
</dbReference>
<dbReference type="Pfam" id="PF10589">
    <property type="entry name" value="NADH_4Fe-4S"/>
    <property type="match status" value="1"/>
</dbReference>
<dbReference type="Gene3D" id="1.20.1440.230">
    <property type="entry name" value="NADH-ubiquinone oxidoreductase 51kDa subunit, iron-sulphur binding domain"/>
    <property type="match status" value="1"/>
</dbReference>
<keyword evidence="13" id="KW-1185">Reference proteome</keyword>
<evidence type="ECO:0000259" key="10">
    <source>
        <dbReference type="Pfam" id="PF01512"/>
    </source>
</evidence>
<accession>A0ABV5LP50</accession>
<dbReference type="Proteomes" id="UP001589748">
    <property type="component" value="Unassembled WGS sequence"/>
</dbReference>
<evidence type="ECO:0000256" key="1">
    <source>
        <dbReference type="ARBA" id="ARBA00001917"/>
    </source>
</evidence>
<comment type="cofactor">
    <cofactor evidence="2">
        <name>[4Fe-4S] cluster</name>
        <dbReference type="ChEBI" id="CHEBI:49883"/>
    </cofactor>
</comment>
<evidence type="ECO:0000313" key="12">
    <source>
        <dbReference type="EMBL" id="MFB9375875.1"/>
    </source>
</evidence>
<organism evidence="12 13">
    <name type="scientific">Kineococcus gynurae</name>
    <dbReference type="NCBI Taxonomy" id="452979"/>
    <lineage>
        <taxon>Bacteria</taxon>
        <taxon>Bacillati</taxon>
        <taxon>Actinomycetota</taxon>
        <taxon>Actinomycetes</taxon>
        <taxon>Kineosporiales</taxon>
        <taxon>Kineosporiaceae</taxon>
        <taxon>Kineococcus</taxon>
    </lineage>
</organism>
<sequence>MTVVTQGATPRLHTPRRLLAAENPGLEEHLRVHGALVLPRARSIADLLGEVRAARSTGRGGAGRPVADAFDAVRDGVATTGRPAVVVANGVEGEPVSRKDVTLLTRAPHLVLDGLDLAAAVVGADAAVLCAAEGPGLAAVRTAVAERRRHRRGGVAVTVVPSAPGFVAGQDTAVVAHLNGAAPVPRGDGVPLSRNGVHGRPTLVKNVETLAQLALVGRHGARGIASLGTPENPGTLLTTVAVTGAEPRVVEVAWGTPLRSVLAVTGGPVSAALVGGFHGSWIGGDELDVPLSPSALAGVRASVGAGVLLALRPGECGLRATERVLVYLAGQSVRQCGPCRFGLPGLAERFSAVLDGRGGGEELGRSLTLLQGRGACRHPDASAAMLASTVRVFAADLAAHRAGRCTVAGTVAA</sequence>
<dbReference type="InterPro" id="IPR019575">
    <property type="entry name" value="Nuop51_4Fe4S-bd"/>
</dbReference>
<dbReference type="SUPFAM" id="SSF140490">
    <property type="entry name" value="Nqo1C-terminal domain-like"/>
    <property type="match status" value="1"/>
</dbReference>
<keyword evidence="9" id="KW-0411">Iron-sulfur</keyword>